<dbReference type="PROSITE" id="PS50075">
    <property type="entry name" value="CARRIER"/>
    <property type="match status" value="1"/>
</dbReference>
<name>A0A2Z2KIK6_9BACL</name>
<keyword evidence="1" id="KW-0596">Phosphopantetheine</keyword>
<dbReference type="PROSITE" id="PS00012">
    <property type="entry name" value="PHOSPHOPANTETHEINE"/>
    <property type="match status" value="1"/>
</dbReference>
<gene>
    <name evidence="4" type="ORF">B9T62_36485</name>
</gene>
<evidence type="ECO:0000313" key="4">
    <source>
        <dbReference type="EMBL" id="ASA25747.1"/>
    </source>
</evidence>
<feature type="domain" description="Carrier" evidence="3">
    <location>
        <begin position="4"/>
        <end position="84"/>
    </location>
</feature>
<dbReference type="SUPFAM" id="SSF47336">
    <property type="entry name" value="ACP-like"/>
    <property type="match status" value="1"/>
</dbReference>
<proteinExistence type="predicted"/>
<evidence type="ECO:0000256" key="1">
    <source>
        <dbReference type="ARBA" id="ARBA00022450"/>
    </source>
</evidence>
<accession>A0A2Z2KIK6</accession>
<keyword evidence="2" id="KW-0597">Phosphoprotein</keyword>
<dbReference type="RefSeq" id="WP_087919708.1">
    <property type="nucleotide sequence ID" value="NZ_CP021780.1"/>
</dbReference>
<protein>
    <recommendedName>
        <fullName evidence="3">Carrier domain-containing protein</fullName>
    </recommendedName>
</protein>
<dbReference type="EMBL" id="CP021780">
    <property type="protein sequence ID" value="ASA25747.1"/>
    <property type="molecule type" value="Genomic_DNA"/>
</dbReference>
<evidence type="ECO:0000256" key="2">
    <source>
        <dbReference type="ARBA" id="ARBA00022553"/>
    </source>
</evidence>
<organism evidence="4 5">
    <name type="scientific">Paenibacillus donghaensis</name>
    <dbReference type="NCBI Taxonomy" id="414771"/>
    <lineage>
        <taxon>Bacteria</taxon>
        <taxon>Bacillati</taxon>
        <taxon>Bacillota</taxon>
        <taxon>Bacilli</taxon>
        <taxon>Bacillales</taxon>
        <taxon>Paenibacillaceae</taxon>
        <taxon>Paenibacillus</taxon>
    </lineage>
</organism>
<dbReference type="KEGG" id="pdh:B9T62_36485"/>
<dbReference type="InterPro" id="IPR009081">
    <property type="entry name" value="PP-bd_ACP"/>
</dbReference>
<dbReference type="Gene3D" id="1.10.1200.10">
    <property type="entry name" value="ACP-like"/>
    <property type="match status" value="1"/>
</dbReference>
<evidence type="ECO:0000313" key="5">
    <source>
        <dbReference type="Proteomes" id="UP000249890"/>
    </source>
</evidence>
<dbReference type="Pfam" id="PF00550">
    <property type="entry name" value="PP-binding"/>
    <property type="match status" value="1"/>
</dbReference>
<sequence>MEKRDVVSKLKQIIVRTLDVDVEVENINDDSLLYDELGIDSVDSLDLIVNVEEEFKLDLSEEGNDFLYSIDTFAEKILSVLKPEL</sequence>
<reference evidence="4 5" key="1">
    <citation type="submission" date="2017-06" db="EMBL/GenBank/DDBJ databases">
        <title>Complete genome sequence of Paenibacillus donghaensis KCTC 13049T isolated from East Sea sediment, South Korea.</title>
        <authorList>
            <person name="Jung B.K."/>
            <person name="Hong S.-J."/>
            <person name="Shin J.-H."/>
        </authorList>
    </citation>
    <scope>NUCLEOTIDE SEQUENCE [LARGE SCALE GENOMIC DNA]</scope>
    <source>
        <strain evidence="4 5">KCTC 13049</strain>
    </source>
</reference>
<dbReference type="Proteomes" id="UP000249890">
    <property type="component" value="Chromosome"/>
</dbReference>
<dbReference type="AlphaFoldDB" id="A0A2Z2KIK6"/>
<dbReference type="InterPro" id="IPR006162">
    <property type="entry name" value="Ppantetheine_attach_site"/>
</dbReference>
<evidence type="ECO:0000259" key="3">
    <source>
        <dbReference type="PROSITE" id="PS50075"/>
    </source>
</evidence>
<keyword evidence="5" id="KW-1185">Reference proteome</keyword>
<dbReference type="InterPro" id="IPR036736">
    <property type="entry name" value="ACP-like_sf"/>
</dbReference>